<dbReference type="AlphaFoldDB" id="Q0SKX1"/>
<keyword evidence="1" id="KW-0614">Plasmid</keyword>
<keyword evidence="2" id="KW-1185">Reference proteome</keyword>
<dbReference type="Proteomes" id="UP000005216">
    <property type="component" value="Plasmid lp28-2"/>
</dbReference>
<dbReference type="PATRIC" id="fig|390236.22.peg.1188"/>
<name>Q0SKX1_BORAP</name>
<accession>Q0SKX1</accession>
<evidence type="ECO:0000313" key="2">
    <source>
        <dbReference type="Proteomes" id="UP000005216"/>
    </source>
</evidence>
<dbReference type="EMBL" id="CP002943">
    <property type="protein sequence ID" value="AEL70411.1"/>
    <property type="molecule type" value="Genomic_DNA"/>
</dbReference>
<organism evidence="1 2">
    <name type="scientific">Borreliella afzelii (strain PKo)</name>
    <name type="common">Borrelia afzelii</name>
    <dbReference type="NCBI Taxonomy" id="390236"/>
    <lineage>
        <taxon>Bacteria</taxon>
        <taxon>Pseudomonadati</taxon>
        <taxon>Spirochaetota</taxon>
        <taxon>Spirochaetia</taxon>
        <taxon>Spirochaetales</taxon>
        <taxon>Borreliaceae</taxon>
        <taxon>Borreliella</taxon>
    </lineage>
</organism>
<sequence>MEKIGFEAPIRPFLGLLVKVDKFYSKTVREAKTLAQAQQQPAKMS</sequence>
<dbReference type="HOGENOM" id="CLU_3196771_0_0_12"/>
<protein>
    <submittedName>
        <fullName evidence="1">Uncharacterized protein</fullName>
    </submittedName>
</protein>
<dbReference type="KEGG" id="bafz:BafPKo_G0013"/>
<gene>
    <name evidence="1" type="ordered locus">BafPKo_G0013</name>
</gene>
<proteinExistence type="predicted"/>
<geneLocation type="plasmid" evidence="1 2">
    <name>lp28-2</name>
</geneLocation>
<evidence type="ECO:0000313" key="1">
    <source>
        <dbReference type="EMBL" id="AEL70411.1"/>
    </source>
</evidence>
<reference evidence="1 2" key="1">
    <citation type="journal article" date="2011" name="J. Bacteriol.">
        <title>Whole-genome sequences of two Borrelia afzelii and two Borrelia garinii Lyme disease agent isolates.</title>
        <authorList>
            <person name="Casjens S.R."/>
            <person name="Mongodin E.F."/>
            <person name="Qiu W.-G."/>
            <person name="Dunn J.J."/>
            <person name="Luft B.J."/>
            <person name="Fraser-Liggett C.M."/>
            <person name="Schutzer S.E."/>
        </authorList>
    </citation>
    <scope>NUCLEOTIDE SEQUENCE [LARGE SCALE GENOMIC DNA]</scope>
    <source>
        <strain evidence="1 2">PKo</strain>
    </source>
</reference>